<keyword evidence="7" id="KW-1185">Reference proteome</keyword>
<proteinExistence type="predicted"/>
<feature type="domain" description="4-O-methyl-glucuronoyl methylesterase-like" evidence="5">
    <location>
        <begin position="219"/>
        <end position="366"/>
    </location>
</feature>
<comment type="caution">
    <text evidence="6">The sequence shown here is derived from an EMBL/GenBank/DDBJ whole genome shotgun (WGS) entry which is preliminary data.</text>
</comment>
<keyword evidence="1" id="KW-0719">Serine esterase</keyword>
<reference evidence="7" key="1">
    <citation type="journal article" date="2019" name="Int. J. Syst. Evol. Microbiol.">
        <title>The Global Catalogue of Microorganisms (GCM) 10K type strain sequencing project: providing services to taxonomists for standard genome sequencing and annotation.</title>
        <authorList>
            <consortium name="The Broad Institute Genomics Platform"/>
            <consortium name="The Broad Institute Genome Sequencing Center for Infectious Disease"/>
            <person name="Wu L."/>
            <person name="Ma J."/>
        </authorList>
    </citation>
    <scope>NUCLEOTIDE SEQUENCE [LARGE SCALE GENOMIC DNA]</scope>
    <source>
        <strain evidence="7">Q85</strain>
    </source>
</reference>
<gene>
    <name evidence="6" type="ORF">ACFSC3_12230</name>
</gene>
<dbReference type="RefSeq" id="WP_380940724.1">
    <property type="nucleotide sequence ID" value="NZ_JBHUFC010000003.1"/>
</dbReference>
<dbReference type="Proteomes" id="UP001597283">
    <property type="component" value="Unassembled WGS sequence"/>
</dbReference>
<accession>A0ABW4NFQ7</accession>
<dbReference type="SUPFAM" id="SSF53474">
    <property type="entry name" value="alpha/beta-Hydrolases"/>
    <property type="match status" value="1"/>
</dbReference>
<name>A0ABW4NFQ7_9SPHN</name>
<dbReference type="InterPro" id="IPR050261">
    <property type="entry name" value="FrsA_esterase"/>
</dbReference>
<keyword evidence="2 4" id="KW-0732">Signal</keyword>
<protein>
    <submittedName>
        <fullName evidence="6">Alpha/beta hydrolase family protein</fullName>
        <ecNumber evidence="6">3.4.-.-</ecNumber>
    </submittedName>
</protein>
<keyword evidence="3 6" id="KW-0378">Hydrolase</keyword>
<evidence type="ECO:0000256" key="2">
    <source>
        <dbReference type="ARBA" id="ARBA00022729"/>
    </source>
</evidence>
<dbReference type="InterPro" id="IPR029058">
    <property type="entry name" value="AB_hydrolase_fold"/>
</dbReference>
<evidence type="ECO:0000313" key="7">
    <source>
        <dbReference type="Proteomes" id="UP001597283"/>
    </source>
</evidence>
<dbReference type="Pfam" id="PF22244">
    <property type="entry name" value="GCE_fung"/>
    <property type="match status" value="1"/>
</dbReference>
<dbReference type="EMBL" id="JBHUFC010000003">
    <property type="protein sequence ID" value="MFD1788339.1"/>
    <property type="molecule type" value="Genomic_DNA"/>
</dbReference>
<evidence type="ECO:0000256" key="1">
    <source>
        <dbReference type="ARBA" id="ARBA00022487"/>
    </source>
</evidence>
<evidence type="ECO:0000259" key="5">
    <source>
        <dbReference type="Pfam" id="PF22244"/>
    </source>
</evidence>
<dbReference type="InterPro" id="IPR054579">
    <property type="entry name" value="GCE-like_dom"/>
</dbReference>
<feature type="chain" id="PRO_5045929688" evidence="4">
    <location>
        <begin position="19"/>
        <end position="414"/>
    </location>
</feature>
<dbReference type="GO" id="GO:0016787">
    <property type="term" value="F:hydrolase activity"/>
    <property type="evidence" value="ECO:0007669"/>
    <property type="project" value="UniProtKB-KW"/>
</dbReference>
<dbReference type="EC" id="3.4.-.-" evidence="6"/>
<evidence type="ECO:0000256" key="4">
    <source>
        <dbReference type="SAM" id="SignalP"/>
    </source>
</evidence>
<evidence type="ECO:0000256" key="3">
    <source>
        <dbReference type="ARBA" id="ARBA00022801"/>
    </source>
</evidence>
<evidence type="ECO:0000313" key="6">
    <source>
        <dbReference type="EMBL" id="MFD1788339.1"/>
    </source>
</evidence>
<sequence length="414" mass="45272">MRGIACFAALVLATPAAAQLDGNRDEAQVPAYTLPDPLVMADGRRVTTPAMWRSARRPELIAAFERTVYGIAPPAPHRMKFVTTDIDRSALGGLAVRKQVTVLLDGTETGPQLAVLLYLPARAKGPVPVFVGPNFHGNQAVNADPAIRITHNWVTPATGVVKGVAYAASRGIDASQWPVEILLRAGYGVATYFTGDLYPDGDGKVTESVQPYYRTSPGAPSRWGAIATWAWGLSRVADYLRTDRDVDRKRLIVIGHSRYGKAALWAGARDDRFAAVISNDSGEGGASLYRRRFGETIRVMNNYWFAPVWKTYAEREADLPVDAHELIALVAPRPVYIASASEDWWADPRGEFLAAKGAEPVYRLLGAGGLDATEMPEPDRPVLSRISYHVRTGPHDITAADWTNYIAFADRFVR</sequence>
<dbReference type="Gene3D" id="3.40.50.1820">
    <property type="entry name" value="alpha/beta hydrolase"/>
    <property type="match status" value="1"/>
</dbReference>
<feature type="signal peptide" evidence="4">
    <location>
        <begin position="1"/>
        <end position="18"/>
    </location>
</feature>
<dbReference type="PANTHER" id="PTHR22946">
    <property type="entry name" value="DIENELACTONE HYDROLASE DOMAIN-CONTAINING PROTEIN-RELATED"/>
    <property type="match status" value="1"/>
</dbReference>
<organism evidence="6 7">
    <name type="scientific">Sphingomonas floccifaciens</name>
    <dbReference type="NCBI Taxonomy" id="1844115"/>
    <lineage>
        <taxon>Bacteria</taxon>
        <taxon>Pseudomonadati</taxon>
        <taxon>Pseudomonadota</taxon>
        <taxon>Alphaproteobacteria</taxon>
        <taxon>Sphingomonadales</taxon>
        <taxon>Sphingomonadaceae</taxon>
        <taxon>Sphingomonas</taxon>
    </lineage>
</organism>